<organism evidence="1 2">
    <name type="scientific">Anopheles albimanus</name>
    <name type="common">New world malaria mosquito</name>
    <dbReference type="NCBI Taxonomy" id="7167"/>
    <lineage>
        <taxon>Eukaryota</taxon>
        <taxon>Metazoa</taxon>
        <taxon>Ecdysozoa</taxon>
        <taxon>Arthropoda</taxon>
        <taxon>Hexapoda</taxon>
        <taxon>Insecta</taxon>
        <taxon>Pterygota</taxon>
        <taxon>Neoptera</taxon>
        <taxon>Endopterygota</taxon>
        <taxon>Diptera</taxon>
        <taxon>Nematocera</taxon>
        <taxon>Culicoidea</taxon>
        <taxon>Culicidae</taxon>
        <taxon>Anophelinae</taxon>
        <taxon>Anopheles</taxon>
    </lineage>
</organism>
<reference evidence="1 2" key="1">
    <citation type="journal article" date="2017" name="G3 (Bethesda)">
        <title>The Physical Genome Mapping of Anopheles albimanus Corrected Scaffold Misassemblies and Identified Interarm Rearrangements in Genus Anopheles.</title>
        <authorList>
            <person name="Artemov G.N."/>
            <person name="Peery A.N."/>
            <person name="Jiang X."/>
            <person name="Tu Z."/>
            <person name="Stegniy V.N."/>
            <person name="Sharakhova M.V."/>
            <person name="Sharakhov I.V."/>
        </authorList>
    </citation>
    <scope>NUCLEOTIDE SEQUENCE [LARGE SCALE GENOMIC DNA]</scope>
    <source>
        <strain evidence="1 2">ALBI9_A</strain>
    </source>
</reference>
<keyword evidence="2" id="KW-1185">Reference proteome</keyword>
<reference evidence="1" key="2">
    <citation type="submission" date="2022-08" db="UniProtKB">
        <authorList>
            <consortium name="EnsemblMetazoa"/>
        </authorList>
    </citation>
    <scope>IDENTIFICATION</scope>
    <source>
        <strain evidence="1">STECLA/ALBI9_A</strain>
    </source>
</reference>
<dbReference type="VEuPathDB" id="VectorBase:AALB006131"/>
<dbReference type="EnsemblMetazoa" id="AALB006131-RA">
    <property type="protein sequence ID" value="AALB006131-PA"/>
    <property type="gene ID" value="AALB006131"/>
</dbReference>
<evidence type="ECO:0000313" key="2">
    <source>
        <dbReference type="Proteomes" id="UP000069272"/>
    </source>
</evidence>
<dbReference type="Proteomes" id="UP000069272">
    <property type="component" value="Chromosome 3L"/>
</dbReference>
<sequence>MVAVGAPNLCSRRPSTTARNFLHSGAGQRNHRLTVASNGDDAENFCGQLHPAPGKGTEYRVATIPTGVMS</sequence>
<accession>A0A182FHY7</accession>
<dbReference type="AlphaFoldDB" id="A0A182FHY7"/>
<proteinExistence type="predicted"/>
<evidence type="ECO:0000313" key="1">
    <source>
        <dbReference type="EnsemblMetazoa" id="AALB006131-PA"/>
    </source>
</evidence>
<name>A0A182FHY7_ANOAL</name>
<protein>
    <submittedName>
        <fullName evidence="1">Uncharacterized protein</fullName>
    </submittedName>
</protein>